<feature type="domain" description="DAMP1 SANT/Myb-like" evidence="9">
    <location>
        <begin position="128"/>
        <end position="238"/>
    </location>
</feature>
<organism evidence="10 11">
    <name type="scientific">Didymella pomorum</name>
    <dbReference type="NCBI Taxonomy" id="749634"/>
    <lineage>
        <taxon>Eukaryota</taxon>
        <taxon>Fungi</taxon>
        <taxon>Dikarya</taxon>
        <taxon>Ascomycota</taxon>
        <taxon>Pezizomycotina</taxon>
        <taxon>Dothideomycetes</taxon>
        <taxon>Pleosporomycetidae</taxon>
        <taxon>Pleosporales</taxon>
        <taxon>Pleosporineae</taxon>
        <taxon>Didymellaceae</taxon>
        <taxon>Didymella</taxon>
    </lineage>
</organism>
<evidence type="ECO:0000256" key="7">
    <source>
        <dbReference type="ARBA" id="ARBA00023242"/>
    </source>
</evidence>
<name>A0A9W8Z901_9PLEO</name>
<dbReference type="EMBL" id="JAPEVA010000088">
    <property type="protein sequence ID" value="KAJ4400494.1"/>
    <property type="molecule type" value="Genomic_DNA"/>
</dbReference>
<dbReference type="GO" id="GO:0000122">
    <property type="term" value="P:negative regulation of transcription by RNA polymerase II"/>
    <property type="evidence" value="ECO:0007669"/>
    <property type="project" value="TreeGrafter"/>
</dbReference>
<keyword evidence="7" id="KW-0539">Nucleus</keyword>
<feature type="compositionally biased region" description="Acidic residues" evidence="8">
    <location>
        <begin position="536"/>
        <end position="555"/>
    </location>
</feature>
<evidence type="ECO:0000256" key="1">
    <source>
        <dbReference type="ARBA" id="ARBA00004123"/>
    </source>
</evidence>
<dbReference type="InterPro" id="IPR032563">
    <property type="entry name" value="DAMP1_SANT-like"/>
</dbReference>
<comment type="similarity">
    <text evidence="2">Belongs to the SWC4 family.</text>
</comment>
<evidence type="ECO:0000259" key="9">
    <source>
        <dbReference type="Pfam" id="PF16282"/>
    </source>
</evidence>
<feature type="region of interest" description="Disordered" evidence="8">
    <location>
        <begin position="348"/>
        <end position="407"/>
    </location>
</feature>
<dbReference type="AlphaFoldDB" id="A0A9W8Z901"/>
<evidence type="ECO:0000256" key="4">
    <source>
        <dbReference type="ARBA" id="ARBA00022853"/>
    </source>
</evidence>
<comment type="caution">
    <text evidence="10">The sequence shown here is derived from an EMBL/GenBank/DDBJ whole genome shotgun (WGS) entry which is preliminary data.</text>
</comment>
<evidence type="ECO:0000256" key="5">
    <source>
        <dbReference type="ARBA" id="ARBA00023015"/>
    </source>
</evidence>
<keyword evidence="5" id="KW-0805">Transcription regulation</keyword>
<sequence length="634" mass="70185">MASNRDVRDMLGLPMGEVAPPLASKKSKKGGQTKRIQGVAREVAALYGERPPPVAVYEEKKAYRAKRQSTGPAKKWIQQPFTNPARPDGLVLKHWRRKPTAAPPMQEGDDAAMPDSESTDYLENCADYLKYNITVDMPDFTDEEYDAHLRSDDWSREETDYLFGIVKDYSYRWAVVWDRYEWQALKRRERELAQATKQENGEDESNALATMPFAPPREKERSLEEMKARFYDISAKLMKLRIPEVQMDADQYGLYETLSKFDPVMERNRKMLATALMNRNMDEVKEEEFLLTELQRINMAAVRLDAERDELRARLDAPQANTSTAAGLQSFTSSTALQALFQQLFQQDRSKKRSSGGSNAPGRLSLSANDMINTPSASNSANRRTSMALPPTAPSQTPVKTLSPHQEHRFNVSTHDRLTSGVTFGSDKLLKMRQAKSNVQTQKIASALMELGVPDIIPIPTSKVADVFEQLVAKVGRLLDVRKVKEKEMGECRVLARMKAARDGTGPATTNGTTVKQEGDNTGGDSDQQGGAEDTPMPDDDDEDDDDDAEGEDDAGAQNTPANADRDGDDNDDDDAEGEDDTGAQNSPTGDVDAEGEDESAAQTSRATSLGQGHKRSASELSEGSAPSEKRARK</sequence>
<dbReference type="Proteomes" id="UP001140510">
    <property type="component" value="Unassembled WGS sequence"/>
</dbReference>
<proteinExistence type="inferred from homology"/>
<evidence type="ECO:0000256" key="2">
    <source>
        <dbReference type="ARBA" id="ARBA00006918"/>
    </source>
</evidence>
<reference evidence="10" key="1">
    <citation type="submission" date="2022-10" db="EMBL/GenBank/DDBJ databases">
        <title>Tapping the CABI collections for fungal endophytes: first genome assemblies for Collariella, Neodidymelliopsis, Ascochyta clinopodiicola, Didymella pomorum, Didymosphaeria variabile, Neocosmospora piperis and Neocucurbitaria cava.</title>
        <authorList>
            <person name="Hill R."/>
        </authorList>
    </citation>
    <scope>NUCLEOTIDE SEQUENCE</scope>
    <source>
        <strain evidence="10">IMI 355091</strain>
    </source>
</reference>
<dbReference type="Gene3D" id="1.10.10.60">
    <property type="entry name" value="Homeodomain-like"/>
    <property type="match status" value="1"/>
</dbReference>
<keyword evidence="4" id="KW-0156">Chromatin regulator</keyword>
<dbReference type="GO" id="GO:0003714">
    <property type="term" value="F:transcription corepressor activity"/>
    <property type="evidence" value="ECO:0007669"/>
    <property type="project" value="TreeGrafter"/>
</dbReference>
<dbReference type="Pfam" id="PF16282">
    <property type="entry name" value="SANT_DAMP1_like"/>
    <property type="match status" value="1"/>
</dbReference>
<feature type="region of interest" description="Disordered" evidence="8">
    <location>
        <begin position="500"/>
        <end position="634"/>
    </location>
</feature>
<dbReference type="InterPro" id="IPR027109">
    <property type="entry name" value="Swc4/Dmap1"/>
</dbReference>
<evidence type="ECO:0000313" key="10">
    <source>
        <dbReference type="EMBL" id="KAJ4400494.1"/>
    </source>
</evidence>
<dbReference type="GO" id="GO:0035267">
    <property type="term" value="C:NuA4 histone acetyltransferase complex"/>
    <property type="evidence" value="ECO:0007669"/>
    <property type="project" value="InterPro"/>
</dbReference>
<feature type="compositionally biased region" description="Polar residues" evidence="8">
    <location>
        <begin position="366"/>
        <end position="385"/>
    </location>
</feature>
<dbReference type="GO" id="GO:0006338">
    <property type="term" value="P:chromatin remodeling"/>
    <property type="evidence" value="ECO:0007669"/>
    <property type="project" value="InterPro"/>
</dbReference>
<feature type="compositionally biased region" description="Polar residues" evidence="8">
    <location>
        <begin position="601"/>
        <end position="611"/>
    </location>
</feature>
<dbReference type="GO" id="GO:0006281">
    <property type="term" value="P:DNA repair"/>
    <property type="evidence" value="ECO:0007669"/>
    <property type="project" value="InterPro"/>
</dbReference>
<evidence type="ECO:0000313" key="11">
    <source>
        <dbReference type="Proteomes" id="UP001140510"/>
    </source>
</evidence>
<feature type="region of interest" description="Disordered" evidence="8">
    <location>
        <begin position="1"/>
        <end position="35"/>
    </location>
</feature>
<accession>A0A9W8Z901</accession>
<dbReference type="GO" id="GO:0000812">
    <property type="term" value="C:Swr1 complex"/>
    <property type="evidence" value="ECO:0007669"/>
    <property type="project" value="TreeGrafter"/>
</dbReference>
<evidence type="ECO:0000256" key="6">
    <source>
        <dbReference type="ARBA" id="ARBA00023163"/>
    </source>
</evidence>
<feature type="compositionally biased region" description="Polar residues" evidence="8">
    <location>
        <begin position="507"/>
        <end position="516"/>
    </location>
</feature>
<feature type="region of interest" description="Disordered" evidence="8">
    <location>
        <begin position="193"/>
        <end position="221"/>
    </location>
</feature>
<evidence type="ECO:0000256" key="8">
    <source>
        <dbReference type="SAM" id="MobiDB-lite"/>
    </source>
</evidence>
<protein>
    <recommendedName>
        <fullName evidence="3">SWR1-complex protein 4</fullName>
    </recommendedName>
</protein>
<dbReference type="PANTHER" id="PTHR12855">
    <property type="entry name" value="DNA METHYLTRANSFERASE 1-ASSOCIATED PROTEIN 1 FAMILY MEMBER"/>
    <property type="match status" value="1"/>
</dbReference>
<keyword evidence="11" id="KW-1185">Reference proteome</keyword>
<evidence type="ECO:0000256" key="3">
    <source>
        <dbReference type="ARBA" id="ARBA00019132"/>
    </source>
</evidence>
<dbReference type="OrthoDB" id="19740at2759"/>
<feature type="compositionally biased region" description="Polar residues" evidence="8">
    <location>
        <begin position="394"/>
        <end position="404"/>
    </location>
</feature>
<comment type="subcellular location">
    <subcellularLocation>
        <location evidence="1">Nucleus</location>
    </subcellularLocation>
</comment>
<gene>
    <name evidence="10" type="primary">SWC4</name>
    <name evidence="10" type="ORF">N0V91_008646</name>
</gene>
<dbReference type="PANTHER" id="PTHR12855:SF10">
    <property type="entry name" value="DNA METHYLTRANSFERASE 1-ASSOCIATED PROTEIN 1"/>
    <property type="match status" value="1"/>
</dbReference>
<feature type="compositionally biased region" description="Acidic residues" evidence="8">
    <location>
        <begin position="567"/>
        <end position="582"/>
    </location>
</feature>
<keyword evidence="6" id="KW-0804">Transcription</keyword>